<dbReference type="Pfam" id="PF04773">
    <property type="entry name" value="FecR"/>
    <property type="match status" value="1"/>
</dbReference>
<name>D5CUQ2_SIDLE</name>
<dbReference type="STRING" id="580332.Slit_2211"/>
<dbReference type="Gene3D" id="2.40.160.90">
    <property type="match status" value="1"/>
</dbReference>
<gene>
    <name evidence="3" type="ordered locus">Slit_2211</name>
</gene>
<evidence type="ECO:0000313" key="4">
    <source>
        <dbReference type="Proteomes" id="UP000001625"/>
    </source>
</evidence>
<dbReference type="InterPro" id="IPR006860">
    <property type="entry name" value="FecR"/>
</dbReference>
<feature type="domain" description="FecR protein" evidence="2">
    <location>
        <begin position="64"/>
        <end position="166"/>
    </location>
</feature>
<evidence type="ECO:0000313" key="3">
    <source>
        <dbReference type="EMBL" id="ADE12439.1"/>
    </source>
</evidence>
<evidence type="ECO:0000259" key="2">
    <source>
        <dbReference type="Pfam" id="PF04773"/>
    </source>
</evidence>
<dbReference type="PANTHER" id="PTHR38731">
    <property type="entry name" value="LIPL45-RELATED LIPOPROTEIN-RELATED"/>
    <property type="match status" value="1"/>
</dbReference>
<evidence type="ECO:0000256" key="1">
    <source>
        <dbReference type="SAM" id="SignalP"/>
    </source>
</evidence>
<dbReference type="RefSeq" id="WP_013030337.1">
    <property type="nucleotide sequence ID" value="NC_013959.1"/>
</dbReference>
<protein>
    <recommendedName>
        <fullName evidence="2">FecR protein domain-containing protein</fullName>
    </recommendedName>
</protein>
<sequence length="456" mass="46532">MTPQERFKLTRQAMLLATISAAFPVTAYCAAGRVDFTIGNVEAIAANGSRHPVYKGTEINSGETINTAAGARAQVRFADGGFVSLQPGTVFRVDEFNYKGKADGEEKGFFSLLKGGFRAITGVIGHLNKDTYRVKTPAATLGIRGTGYNMALRDDGLFVNVGEGAISLNNNGGLLVVTAGNAAYVANFNTAPVPTTEQPLTPPNGLQEPTFTVADQRDNSGSLALISLPSGPGYAMADAYTTTAAAFGTNLLTGVTALFSGASQLTQYNWIDVNGAPQTGSLGGAAVSFSATDGIIGWGRWVGTTAGTAAPNPLTGVFDYVIGIPTAAMPTTGTATYSLMGYTSPTATDGSTGYSVNGTLAVNFAATSGQVGVNMTVANSSTNTYGINGALTITPGTATFAGVTNYTNLTNCTAGCSTSVNGFFAGASASRAGLSYSITNNLTANHIQGVAAFAKN</sequence>
<feature type="signal peptide" evidence="1">
    <location>
        <begin position="1"/>
        <end position="27"/>
    </location>
</feature>
<keyword evidence="4" id="KW-1185">Reference proteome</keyword>
<dbReference type="eggNOG" id="COG4254">
    <property type="taxonomic scope" value="Bacteria"/>
</dbReference>
<dbReference type="HOGENOM" id="CLU_599774_0_0_4"/>
<accession>D5CUQ2</accession>
<reference evidence="3 4" key="1">
    <citation type="submission" date="2010-03" db="EMBL/GenBank/DDBJ databases">
        <title>Complete sequence of Sideroxydans lithotrophicus ES-1.</title>
        <authorList>
            <consortium name="US DOE Joint Genome Institute"/>
            <person name="Lucas S."/>
            <person name="Copeland A."/>
            <person name="Lapidus A."/>
            <person name="Cheng J.-F."/>
            <person name="Bruce D."/>
            <person name="Goodwin L."/>
            <person name="Pitluck S."/>
            <person name="Munk A.C."/>
            <person name="Detter J.C."/>
            <person name="Han C."/>
            <person name="Tapia R."/>
            <person name="Larimer F."/>
            <person name="Land M."/>
            <person name="Hauser L."/>
            <person name="Kyrpides N."/>
            <person name="Ivanova N."/>
            <person name="Emerson D."/>
            <person name="Woyke T."/>
        </authorList>
    </citation>
    <scope>NUCLEOTIDE SEQUENCE [LARGE SCALE GENOMIC DNA]</scope>
    <source>
        <strain evidence="3 4">ES-1</strain>
    </source>
</reference>
<dbReference type="PANTHER" id="PTHR38731:SF1">
    <property type="entry name" value="FECR PROTEIN DOMAIN-CONTAINING PROTEIN"/>
    <property type="match status" value="1"/>
</dbReference>
<organism evidence="3 4">
    <name type="scientific">Sideroxydans lithotrophicus (strain ES-1)</name>
    <dbReference type="NCBI Taxonomy" id="580332"/>
    <lineage>
        <taxon>Bacteria</taxon>
        <taxon>Pseudomonadati</taxon>
        <taxon>Pseudomonadota</taxon>
        <taxon>Betaproteobacteria</taxon>
        <taxon>Nitrosomonadales</taxon>
        <taxon>Gallionellaceae</taxon>
        <taxon>Sideroxydans</taxon>
    </lineage>
</organism>
<keyword evidence="1" id="KW-0732">Signal</keyword>
<dbReference type="Gene3D" id="2.60.120.1440">
    <property type="match status" value="1"/>
</dbReference>
<dbReference type="AlphaFoldDB" id="D5CUQ2"/>
<feature type="chain" id="PRO_5003069634" description="FecR protein domain-containing protein" evidence="1">
    <location>
        <begin position="28"/>
        <end position="456"/>
    </location>
</feature>
<dbReference type="OrthoDB" id="369729at2"/>
<dbReference type="Proteomes" id="UP000001625">
    <property type="component" value="Chromosome"/>
</dbReference>
<dbReference type="KEGG" id="slt:Slit_2211"/>
<dbReference type="EMBL" id="CP001965">
    <property type="protein sequence ID" value="ADE12439.1"/>
    <property type="molecule type" value="Genomic_DNA"/>
</dbReference>
<proteinExistence type="predicted"/>